<dbReference type="PANTHER" id="PTHR43689:SF8">
    <property type="entry name" value="ALPHA_BETA-HYDROLASES SUPERFAMILY PROTEIN"/>
    <property type="match status" value="1"/>
</dbReference>
<sequence>MKTSTMMRSNYAMALAAILASPQTAHSFTLTPPKSSSSLTTSLSATSSSYQEDLTFTPPNTLIEGPISEELCTAAAQKMKRVMVPVSTDVSDTGFVGISFIHFEAQKLSSSSNKKTLPLLLVHGFDSSALEYRRLGPQLAAMGVDVYAVDLLGWGYTQLENVKSFSAAAKVEALQGFWNTVGGSGEVVVGGASLGGAATIEFAAKNLYKEVSENDSEKNNNNNNTEGFVRGTVLIDAQGFVDGIGPMSFLPAPLARAGIKVLQSVPLRNSANQMSYYNPETYATEDALKVGRLHCLRDGWEDGMLSFMQSGGFRPKEKVSQIDVPSLVLWGRQDGILEGKEFAQKFIDAMPNAELQWVEECGHVPHLEQPELTARYIADFLESDKMTPLGKSASVNPLFGNLLSFLN</sequence>
<organism evidence="3">
    <name type="scientific">Skeletonema marinoi</name>
    <dbReference type="NCBI Taxonomy" id="267567"/>
    <lineage>
        <taxon>Eukaryota</taxon>
        <taxon>Sar</taxon>
        <taxon>Stramenopiles</taxon>
        <taxon>Ochrophyta</taxon>
        <taxon>Bacillariophyta</taxon>
        <taxon>Coscinodiscophyceae</taxon>
        <taxon>Thalassiosirophycidae</taxon>
        <taxon>Thalassiosirales</taxon>
        <taxon>Skeletonemataceae</taxon>
        <taxon>Skeletonema</taxon>
        <taxon>Skeletonema marinoi-dohrnii complex</taxon>
    </lineage>
</organism>
<accession>A0A7S2KNL1</accession>
<dbReference type="PRINTS" id="PR00412">
    <property type="entry name" value="EPOXHYDRLASE"/>
</dbReference>
<dbReference type="PANTHER" id="PTHR43689">
    <property type="entry name" value="HYDROLASE"/>
    <property type="match status" value="1"/>
</dbReference>
<dbReference type="GO" id="GO:0003824">
    <property type="term" value="F:catalytic activity"/>
    <property type="evidence" value="ECO:0007669"/>
    <property type="project" value="InterPro"/>
</dbReference>
<dbReference type="SUPFAM" id="SSF53474">
    <property type="entry name" value="alpha/beta-Hydrolases"/>
    <property type="match status" value="1"/>
</dbReference>
<feature type="signal peptide" evidence="1">
    <location>
        <begin position="1"/>
        <end position="27"/>
    </location>
</feature>
<feature type="chain" id="PRO_5030738971" description="AB hydrolase-1 domain-containing protein" evidence="1">
    <location>
        <begin position="28"/>
        <end position="407"/>
    </location>
</feature>
<dbReference type="Gene3D" id="3.40.50.1820">
    <property type="entry name" value="alpha/beta hydrolase"/>
    <property type="match status" value="1"/>
</dbReference>
<name>A0A7S2KNL1_9STRA</name>
<dbReference type="Pfam" id="PF12697">
    <property type="entry name" value="Abhydrolase_6"/>
    <property type="match status" value="1"/>
</dbReference>
<evidence type="ECO:0000313" key="3">
    <source>
        <dbReference type="EMBL" id="CAD9582175.1"/>
    </source>
</evidence>
<evidence type="ECO:0000256" key="1">
    <source>
        <dbReference type="SAM" id="SignalP"/>
    </source>
</evidence>
<protein>
    <recommendedName>
        <fullName evidence="2">AB hydrolase-1 domain-containing protein</fullName>
    </recommendedName>
</protein>
<gene>
    <name evidence="3" type="ORF">SMAR0320_LOCUS3811</name>
</gene>
<dbReference type="InterPro" id="IPR000639">
    <property type="entry name" value="Epox_hydrolase-like"/>
</dbReference>
<dbReference type="EMBL" id="HBGZ01005496">
    <property type="protein sequence ID" value="CAD9582175.1"/>
    <property type="molecule type" value="Transcribed_RNA"/>
</dbReference>
<reference evidence="3" key="1">
    <citation type="submission" date="2021-01" db="EMBL/GenBank/DDBJ databases">
        <authorList>
            <person name="Corre E."/>
            <person name="Pelletier E."/>
            <person name="Niang G."/>
            <person name="Scheremetjew M."/>
            <person name="Finn R."/>
            <person name="Kale V."/>
            <person name="Holt S."/>
            <person name="Cochrane G."/>
            <person name="Meng A."/>
            <person name="Brown T."/>
            <person name="Cohen L."/>
        </authorList>
    </citation>
    <scope>NUCLEOTIDE SEQUENCE</scope>
    <source>
        <strain evidence="3">SM1012Den-03</strain>
    </source>
</reference>
<dbReference type="InterPro" id="IPR000073">
    <property type="entry name" value="AB_hydrolase_1"/>
</dbReference>
<keyword evidence="1" id="KW-0732">Signal</keyword>
<dbReference type="AlphaFoldDB" id="A0A7S2KNL1"/>
<feature type="domain" description="AB hydrolase-1" evidence="2">
    <location>
        <begin position="119"/>
        <end position="375"/>
    </location>
</feature>
<dbReference type="InterPro" id="IPR029058">
    <property type="entry name" value="AB_hydrolase_fold"/>
</dbReference>
<proteinExistence type="predicted"/>
<evidence type="ECO:0000259" key="2">
    <source>
        <dbReference type="Pfam" id="PF12697"/>
    </source>
</evidence>